<gene>
    <name evidence="1" type="ORF">I79_019102</name>
</gene>
<sequence length="74" mass="8893">MLVLGWKGRRWDEKSKEELTVILVSIWAPTVQDKEPSLYCYAIRWRAKQVTEYNMLPHTVPHGTLEMYRYHSQQ</sequence>
<dbReference type="AlphaFoldDB" id="G3I6H8"/>
<organism evidence="1 2">
    <name type="scientific">Cricetulus griseus</name>
    <name type="common">Chinese hamster</name>
    <name type="synonym">Cricetulus barabensis griseus</name>
    <dbReference type="NCBI Taxonomy" id="10029"/>
    <lineage>
        <taxon>Eukaryota</taxon>
        <taxon>Metazoa</taxon>
        <taxon>Chordata</taxon>
        <taxon>Craniata</taxon>
        <taxon>Vertebrata</taxon>
        <taxon>Euteleostomi</taxon>
        <taxon>Mammalia</taxon>
        <taxon>Eutheria</taxon>
        <taxon>Euarchontoglires</taxon>
        <taxon>Glires</taxon>
        <taxon>Rodentia</taxon>
        <taxon>Myomorpha</taxon>
        <taxon>Muroidea</taxon>
        <taxon>Cricetidae</taxon>
        <taxon>Cricetinae</taxon>
        <taxon>Cricetulus</taxon>
    </lineage>
</organism>
<dbReference type="Proteomes" id="UP000001075">
    <property type="component" value="Unassembled WGS sequence"/>
</dbReference>
<evidence type="ECO:0000313" key="1">
    <source>
        <dbReference type="EMBL" id="EGW01224.1"/>
    </source>
</evidence>
<dbReference type="InParanoid" id="G3I6H8"/>
<accession>G3I6H8</accession>
<dbReference type="EMBL" id="JH001368">
    <property type="protein sequence ID" value="EGW01224.1"/>
    <property type="molecule type" value="Genomic_DNA"/>
</dbReference>
<protein>
    <submittedName>
        <fullName evidence="1">Uncharacterized protein</fullName>
    </submittedName>
</protein>
<evidence type="ECO:0000313" key="2">
    <source>
        <dbReference type="Proteomes" id="UP000001075"/>
    </source>
</evidence>
<proteinExistence type="predicted"/>
<name>G3I6H8_CRIGR</name>
<reference evidence="2" key="1">
    <citation type="journal article" date="2011" name="Nat. Biotechnol.">
        <title>The genomic sequence of the Chinese hamster ovary (CHO)-K1 cell line.</title>
        <authorList>
            <person name="Xu X."/>
            <person name="Nagarajan H."/>
            <person name="Lewis N.E."/>
            <person name="Pan S."/>
            <person name="Cai Z."/>
            <person name="Liu X."/>
            <person name="Chen W."/>
            <person name="Xie M."/>
            <person name="Wang W."/>
            <person name="Hammond S."/>
            <person name="Andersen M.R."/>
            <person name="Neff N."/>
            <person name="Passarelli B."/>
            <person name="Koh W."/>
            <person name="Fan H.C."/>
            <person name="Wang J."/>
            <person name="Gui Y."/>
            <person name="Lee K.H."/>
            <person name="Betenbaugh M.J."/>
            <person name="Quake S.R."/>
            <person name="Famili I."/>
            <person name="Palsson B.O."/>
            <person name="Wang J."/>
        </authorList>
    </citation>
    <scope>NUCLEOTIDE SEQUENCE [LARGE SCALE GENOMIC DNA]</scope>
    <source>
        <strain evidence="2">CHO K1 cell line</strain>
    </source>
</reference>